<accession>A0A0F9QEA2</accession>
<protein>
    <recommendedName>
        <fullName evidence="3">LamG-like jellyroll fold domain-containing protein</fullName>
    </recommendedName>
</protein>
<gene>
    <name evidence="2" type="ORF">LCGC14_0714000</name>
</gene>
<sequence>MCLKLKKLLHYLKEVRYKMNRLKSARIIENVKYFIADLKNKSKLSKTLILLTMISVLSPLSAFYMFNSQLLGVGIFIPILVTFFILLFIYLFTPETTKTRECIEKNDNETTKTRAYINISTFISIIFFIVWFFQFIVFNLILDSIASFGIYMGLLIIFMPNSKPEKKKRLNLKHDKRLKLKCVLVCFFCIISAMILGWTHFYLTDENMPNPLFGRVDQSFRREGIGFNFEDLEYEENLENIQDITFNSLLVLKLQISAPLSKEIIFHAELVPKDVLVEGDLYEESQRLARTHVFSSDTFRGPFTNKDIFFQLPLDNSEVPILPGEYILNVFYIARGSFLSSSVSPTRTYNITIVKDSIHFNPDYSQDFMTISRRGSIYSLYNDRILGYDNIFKTRAEDSLGNPVIGNFELYLTQREGNAPVYKKVTDLQTASDGLIFFKTLTRNHYKEYQRGKIVYDGAQSLYLKTTTHFEDSEIAQNKFLHTSSWPDRPDFTYSGLNFNQYNTNQFNTTTQLYYHTEFNVTEIQWTKSPSYSSSSGSPTYIYIDISDDLTTYIESPVIGYLGTIADYAHFQYVYELDDFGNPDDTVTVNLKSQIYRDGSLVYEQYDYQGFYNTNDGWQTVNMDLTDYFTEAGQQFQIKLQAEVTFEPSATDIIRLKFDHATLEVHYPPVYYRGFGFQDGFNQFSSPTLGSSEPLYWDVNNPIALGSDILTYNNYPGLITNNLFSQDYRFDSSWASYSGLFSDGTTPIFDEREDINLGPTWREINGDGMAVFDLLGTNPPINVSSIYQSVIKDEFTSVNDTDDSLFNIRQRFVVPKIISNDKYIIIVFAARYSQDDMWKIYMTYGLRPDGIFSSPQRIYDPGDDAIYQLSPSIALSSTDLYLTWQQRNRDTNPQGETEWNILYGRISLDDFTLKEVMNVTTYDSFNLDKTAMMAPDIALTPLGNVYNENGRLIHTECMVHISYENVTYTTLTQGVRDNEDLNDISKNIYYSQLSSTYFPSSFSTPFLINDYTVEGTIASSSNVPDQPTDFSLLSAVSDWLGDLQDQDFDYTTFFPSITNTGASALQFLSLFDENSGSSTFDEMSNLEGLLKGNSTWTTGLNNSALDFDGIGLLPTLDVNVTQFSMPTSNNFSFTKGSTTSYGDLENIDSAYTNLTSEFTAGGGGEVTDTFGNPVAGATKYGMGKDNKQGSIFTLLQDGEIIKISAYAKLGGGAKDPKVARAVIYNVTLAGVPDTLMNVSNVVFITSSLQWYDFSFTPTVDLPDGDYWIGLIYGTKIDMYGDVGSADQRAYNSNAYPTPDTNFGTATTDDVKLSIYVTYNYTTGGSNSYDLDTEIEWKPSETVTSMEYLNWSYVNSTAINFYVYNWASTSYEDFSASTNILALGDNYYNSSDNRVKVKFNGTDTSEFTLDINQLRIEYNVTIYGDPNYKYYDYILFGDILDQFLVNEFIISLWLYPTSLSSNQSLNGIKNTFFSKNTSIEIGIDENNKIMLYINTSTVETSAIYGVSGSVPLDDWTRIIVFYNNSDVDVNIGGILYYNADSGPAEPWQGGGNLINGGNLTIGAELGNYSAFTGKIDQIKVYNQTFKYFPAVNNLTFTSIFNMSNKPSEFALDTVNLYYGFKTNISQSIDLSIFNYNTQQYDIIDSGVYTDFFSGSYTISSSVYYNQDFEVIAKLYGENSTDFKLYLDLFRLNYSWTVPPSENAISFNPNLESPQIISSLSYNTSALLEDSTEILINFDQTNLKRVFELTSLSVVDYLNQQIPIFNSESEFVRKFGNASILFDQNKILLPDDLQFHDLYDPRTYYFADEIFESGTLEYNLDSFIIDDVSLVKKVKDVYYSPDLLNVYVIERDGQRLSRDNYSIIGTWGTNDLNITFNNELPSDSYFYVKYTVEDYNLPLNLTVTTSNINNEIALIYERYLNNTHREIFLDVSDETFMFQGDILISNSVNDNNISRQADIKYDYENLLNIIYSTELNSSASELAFKLTKYNSSSGQFTIDQIISDSVNYNDYEYYKLLNPILNLAYNSTLFIAYESNYKKVGESQKWKIQYMYVDLIRNEILGPFYVKSSDSTQERNADSYWSNGLFWAFTSNSSDDWEVEFTSSHRADLNSFSTLSADFLPRVYNQDMFTANMSIYFDLDLSFFENTLLESEDQVRFIVSLEENSTQYILLDSGWNSQELGTWIENILAIYYPDYLRYYYDLSFSSLTFSEINGTDIKVQSKIYPFELKFPYPINFTEDFNLRFNLIKDDWSLNSSYDLDRYQLGIDNVDVSFKMIPINSTDNTFGVITKSDGSSSYAKSEFLLLNKIGLEKFAFSTDENLNLNSNDNIVEFLVDFDAFSLLYDPIQQLLIPPSSDLEAQLMIMVENNADPDLTISDEIIYDSWTGYQLVDLQLESYWTKNFGKLYYSLNLNDYTVDIYDKEDYFELSIAEKQQLFTALQSASIDYSEVYIILQFKVKTFDLNDYNAQNGINLRFNELGLTVSWNNGSIQEQDLSLLNESITSFEKLSKQAYLNLISDDDLTINGRDDFIVLSSFSNGFYPSGSNGNNRYYLPVNQRDIAYINPADYLNLINLHITDCMGYNDTFNGMMIDGPQLMGEVGLISPNLYSNETSDYQLRAILELYPFFNYQEGTDLDKTFSEFKDELLKLKLEVYNQYNSKILSKYSNTIIRMQDFDIADFNSSVNSLGEKYYYMDSPLKIYIYGQNIVTNTEYIYLKFTAEFLDTFYVSTEKTFRSQWGILLDSLKLEFIMGEILPELINIAPYDIISGVKNIDARAIGNDYEWAALYYNYKNLGPYDGYDLITNVTQFTFQDDYSYFNFDFNTTELVDDSIYKLLVVFQDNKGFQGNLSISNITIINSPPDINATAFDLTNNGWDPIFDLEPVSGTIKISTTNNDNLPLTKVTYYFNDEVPTQQNKENWTKIIDYSNPQQVFDHFISTDEIPNGTWYIISEAFNGGPTITWNTFINRTIVNHFENAINIINNDTIGTKDSATLILSNSIESRINYAKFWAQKQGENNWTLLNNATYSPFSAPFINLPWSSTTVFHLLVELQMTYSLFGIVNNSFTKENITLDLDGPTISVSNNPDDLLYQIQQAGGTWITPVGFNGLINGSISSSDTDFATYKVSYSYGKGFRDDSHVYSANDALNWQIKYVPDGDVLLRITGYDSRGTASNVLEFSFVNDQNFFTDLYIENYAFDQIYNVFESFYFKIFPLAQDLMVLNLTVGNSLYNFERHDVEAESLYFDSYIEFDILDFDFENQTVDTQIITIKASDLRSQEIEMKIPITMSLGIDTQITVNDLKIEKDFYDMEGISESTWWRFDEGNGVIIYDAVGNNDGSLIGRETWTNGKVGGSALRFDNLKFIASTDDFAIINGTLVQNGTFDSLDNNYTRYNPDNPYYNTTISQSNDVTLKNGAFTKYGDLDAINGNYSIIKGSRLSEWSSSAKPDSSLEQEWTVMDGTPHHLHVDEDPYNIDAYAVGTGSSGLYERYGFENIDIGSGVVTQVKFTMIAGRASGGTPQVNLYFDGAYQGWKDIISDFTNPREYVWTGLNGDQTDVNNMQVRFKSDVAGMVQLNVIHAIEAQVYYEVSDYLLDLQVDKQITDSIELLYSHKSNISTNIDLDIWNWISSSWYNIESVNNYNTFDGDSFLLNPDFINSSDYVRFLYSSQSATPFELQIDRLQISSHPIVLGPNPTIKHEEFELEEGAFTKYGNLETIDGNYSKIIGTPGYIWSSAVSPISDIEAQWAWPAAGDHYLNLDDDPDNPDGEGVSESTTSNLYERYGIDSININGGTISQVKVRVKYFTVGSSHASIDLYFDGAYQGWKTLISDSGNTREYIWTGLSGDQTDANNMQVRFISSASGIPSGNIILAFEVQVYYEVFDTYYINAQIDKQANEAFEILYSHKTNVSANINLDIWNWTSLSWYNIESVNNYNTFNKDSFLLNPDFINSSNYVRFKYYGQTTGPFELQIDKL</sequence>
<name>A0A0F9QEA2_9ZZZZ</name>
<evidence type="ECO:0000313" key="2">
    <source>
        <dbReference type="EMBL" id="KKN42365.1"/>
    </source>
</evidence>
<keyword evidence="1" id="KW-0812">Transmembrane</keyword>
<feature type="transmembrane region" description="Helical" evidence="1">
    <location>
        <begin position="115"/>
        <end position="134"/>
    </location>
</feature>
<comment type="caution">
    <text evidence="2">The sequence shown here is derived from an EMBL/GenBank/DDBJ whole genome shotgun (WGS) entry which is preliminary data.</text>
</comment>
<feature type="transmembrane region" description="Helical" evidence="1">
    <location>
        <begin position="140"/>
        <end position="159"/>
    </location>
</feature>
<feature type="transmembrane region" description="Helical" evidence="1">
    <location>
        <begin position="48"/>
        <end position="66"/>
    </location>
</feature>
<dbReference type="EMBL" id="LAZR01001586">
    <property type="protein sequence ID" value="KKN42365.1"/>
    <property type="molecule type" value="Genomic_DNA"/>
</dbReference>
<keyword evidence="1" id="KW-1133">Transmembrane helix</keyword>
<feature type="transmembrane region" description="Helical" evidence="1">
    <location>
        <begin position="72"/>
        <end position="94"/>
    </location>
</feature>
<dbReference type="Pfam" id="PF13385">
    <property type="entry name" value="Laminin_G_3"/>
    <property type="match status" value="1"/>
</dbReference>
<dbReference type="SUPFAM" id="SSF49899">
    <property type="entry name" value="Concanavalin A-like lectins/glucanases"/>
    <property type="match status" value="1"/>
</dbReference>
<evidence type="ECO:0008006" key="3">
    <source>
        <dbReference type="Google" id="ProtNLM"/>
    </source>
</evidence>
<feature type="transmembrane region" description="Helical" evidence="1">
    <location>
        <begin position="180"/>
        <end position="203"/>
    </location>
</feature>
<proteinExistence type="predicted"/>
<dbReference type="InterPro" id="IPR013320">
    <property type="entry name" value="ConA-like_dom_sf"/>
</dbReference>
<organism evidence="2">
    <name type="scientific">marine sediment metagenome</name>
    <dbReference type="NCBI Taxonomy" id="412755"/>
    <lineage>
        <taxon>unclassified sequences</taxon>
        <taxon>metagenomes</taxon>
        <taxon>ecological metagenomes</taxon>
    </lineage>
</organism>
<keyword evidence="1" id="KW-0472">Membrane</keyword>
<reference evidence="2" key="1">
    <citation type="journal article" date="2015" name="Nature">
        <title>Complex archaea that bridge the gap between prokaryotes and eukaryotes.</title>
        <authorList>
            <person name="Spang A."/>
            <person name="Saw J.H."/>
            <person name="Jorgensen S.L."/>
            <person name="Zaremba-Niedzwiedzka K."/>
            <person name="Martijn J."/>
            <person name="Lind A.E."/>
            <person name="van Eijk R."/>
            <person name="Schleper C."/>
            <person name="Guy L."/>
            <person name="Ettema T.J."/>
        </authorList>
    </citation>
    <scope>NUCLEOTIDE SEQUENCE</scope>
</reference>
<dbReference type="Gene3D" id="2.60.120.200">
    <property type="match status" value="1"/>
</dbReference>
<evidence type="ECO:0000256" key="1">
    <source>
        <dbReference type="SAM" id="Phobius"/>
    </source>
</evidence>